<evidence type="ECO:0000256" key="7">
    <source>
        <dbReference type="PROSITE-ProRule" id="PRU01360"/>
    </source>
</evidence>
<evidence type="ECO:0000313" key="12">
    <source>
        <dbReference type="Proteomes" id="UP001596111"/>
    </source>
</evidence>
<dbReference type="InterPro" id="IPR036942">
    <property type="entry name" value="Beta-barrel_TonB_sf"/>
</dbReference>
<keyword evidence="12" id="KW-1185">Reference proteome</keyword>
<keyword evidence="11" id="KW-0675">Receptor</keyword>
<feature type="chain" id="PRO_5046478463" evidence="9">
    <location>
        <begin position="26"/>
        <end position="1010"/>
    </location>
</feature>
<feature type="region of interest" description="Disordered" evidence="8">
    <location>
        <begin position="568"/>
        <end position="593"/>
    </location>
</feature>
<comment type="similarity">
    <text evidence="7">Belongs to the TonB-dependent receptor family.</text>
</comment>
<feature type="compositionally biased region" description="Low complexity" evidence="8">
    <location>
        <begin position="51"/>
        <end position="61"/>
    </location>
</feature>
<evidence type="ECO:0000259" key="10">
    <source>
        <dbReference type="Pfam" id="PF07715"/>
    </source>
</evidence>
<keyword evidence="6 7" id="KW-0998">Cell outer membrane</keyword>
<feature type="region of interest" description="Disordered" evidence="8">
    <location>
        <begin position="30"/>
        <end position="66"/>
    </location>
</feature>
<dbReference type="PANTHER" id="PTHR47234">
    <property type="match status" value="1"/>
</dbReference>
<dbReference type="Pfam" id="PF07715">
    <property type="entry name" value="Plug"/>
    <property type="match status" value="1"/>
</dbReference>
<dbReference type="EMBL" id="JBHSNG010000005">
    <property type="protein sequence ID" value="MFC5580767.1"/>
    <property type="molecule type" value="Genomic_DNA"/>
</dbReference>
<comment type="caution">
    <text evidence="11">The sequence shown here is derived from an EMBL/GenBank/DDBJ whole genome shotgun (WGS) entry which is preliminary data.</text>
</comment>
<keyword evidence="3 7" id="KW-1134">Transmembrane beta strand</keyword>
<dbReference type="InterPro" id="IPR012910">
    <property type="entry name" value="Plug_dom"/>
</dbReference>
<evidence type="ECO:0000313" key="11">
    <source>
        <dbReference type="EMBL" id="MFC5580767.1"/>
    </source>
</evidence>
<keyword evidence="2 7" id="KW-0813">Transport</keyword>
<dbReference type="InterPro" id="IPR037066">
    <property type="entry name" value="Plug_dom_sf"/>
</dbReference>
<feature type="compositionally biased region" description="Polar residues" evidence="8">
    <location>
        <begin position="582"/>
        <end position="593"/>
    </location>
</feature>
<organism evidence="11 12">
    <name type="scientific">Rhodanobacter terrae</name>
    <dbReference type="NCBI Taxonomy" id="418647"/>
    <lineage>
        <taxon>Bacteria</taxon>
        <taxon>Pseudomonadati</taxon>
        <taxon>Pseudomonadota</taxon>
        <taxon>Gammaproteobacteria</taxon>
        <taxon>Lysobacterales</taxon>
        <taxon>Rhodanobacteraceae</taxon>
        <taxon>Rhodanobacter</taxon>
    </lineage>
</organism>
<reference evidence="12" key="1">
    <citation type="journal article" date="2019" name="Int. J. Syst. Evol. Microbiol.">
        <title>The Global Catalogue of Microorganisms (GCM) 10K type strain sequencing project: providing services to taxonomists for standard genome sequencing and annotation.</title>
        <authorList>
            <consortium name="The Broad Institute Genomics Platform"/>
            <consortium name="The Broad Institute Genome Sequencing Center for Infectious Disease"/>
            <person name="Wu L."/>
            <person name="Ma J."/>
        </authorList>
    </citation>
    <scope>NUCLEOTIDE SEQUENCE [LARGE SCALE GENOMIC DNA]</scope>
    <source>
        <strain evidence="12">CGMCC 1.13587</strain>
    </source>
</reference>
<keyword evidence="5 7" id="KW-0472">Membrane</keyword>
<dbReference type="Proteomes" id="UP001596111">
    <property type="component" value="Unassembled WGS sequence"/>
</dbReference>
<evidence type="ECO:0000256" key="8">
    <source>
        <dbReference type="SAM" id="MobiDB-lite"/>
    </source>
</evidence>
<feature type="signal peptide" evidence="9">
    <location>
        <begin position="1"/>
        <end position="25"/>
    </location>
</feature>
<gene>
    <name evidence="11" type="ORF">ACFPPB_06550</name>
</gene>
<dbReference type="SUPFAM" id="SSF56935">
    <property type="entry name" value="Porins"/>
    <property type="match status" value="1"/>
</dbReference>
<dbReference type="InterPro" id="IPR039426">
    <property type="entry name" value="TonB-dep_rcpt-like"/>
</dbReference>
<evidence type="ECO:0000256" key="6">
    <source>
        <dbReference type="ARBA" id="ARBA00023237"/>
    </source>
</evidence>
<sequence length="1010" mass="106137">MQNYPRNALFSALFLGAGLVGHAAAATVASTDAGTSVKQKEGTTATPSARKPPSATSATKTPPAPSTTLMQQVTVTGTLLPIDPNAAAVPVTTLDADQLGQTGVSSNMLETLRKVVPAFAGRSNAGASNAQNRNQFTAGGSQVELRNLPTLVLVNGQRMALDAVAGLSGSKNFVDISQIPAAALERVDVLTDGASSLYGSDAVGGVVNFILKQDYHGVTFGAHYGTADGGYKDRSAFVTLGGDIGPVNITATVSDAKTSPLFQSSRSFTSPMYGVVPGTGLPGVVGGGSYVLAPGLLTPPVPTGTAATAGSYAALSPSVYNATSAAQLSKGFDYSKYAMLLQQQEHKNLVVNMTSQPFTDDQIEAFGDVLISQNKVQSTSWAAAGQPFAHATLTVPAGAPYNPLTTAATGVTFADRSRPKQVFDTTDAYRFSFGLKGKLPGSWTWHTSVDYSESKLSERDTQLIFTPNLARAVAGGYDSSGNAVAGGAYSQVYGGYSINNPLVLQPALNPFAVTGNSAAALANVLGTEVLNGDSKLYSADAHAVGKLFELPAGRVNLAVGVSWRHEEVSGHADPNGRVTDPVTGSTAGNDQNWNGGMFTDPFSHGRNVSAVYAETLVPITSSSMNIPGLHQFDLTAASRFEHYSDAGSSHSPKLGFRWEPFDNQFVLHGTLTKSFAAPQLYQAYGPFDTRPVTDNLIGIVFGKPYATGNTFNGEDGVNPSLKPSTSTSRSIGFEFRPKFVKGLTLTADYSSITVHGFPGGADFTTIMQSVNALGSASPYFDSVSTGNFTNLGGADPFGTPGSLKAFLTNSATGLPDPSKYSQLYVIDRFRNQSTLIEHSWMLGLDYVLPTNHYGTWAVSSKGMLFNSYKFQRFAGGPSQQYAGNASNIGVFAGTLPKASFYSTLDWSYGNLDMTLANSYTSNVNDAGPAGNLPGIRVPSYSVWDLRGSYTWPLGGDEGDRSVTLALGVNNIGNKMPPIFPRSFTNQFTTSDIGTYSPIGRMVYVDLKVSL</sequence>
<dbReference type="RefSeq" id="WP_377325567.1">
    <property type="nucleotide sequence ID" value="NZ_JBHSNG010000005.1"/>
</dbReference>
<dbReference type="PROSITE" id="PS52016">
    <property type="entry name" value="TONB_DEPENDENT_REC_3"/>
    <property type="match status" value="1"/>
</dbReference>
<protein>
    <submittedName>
        <fullName evidence="11">TonB-dependent receptor plug domain-containing protein</fullName>
    </submittedName>
</protein>
<dbReference type="Gene3D" id="2.40.170.20">
    <property type="entry name" value="TonB-dependent receptor, beta-barrel domain"/>
    <property type="match status" value="1"/>
</dbReference>
<feature type="domain" description="TonB-dependent receptor plug" evidence="10">
    <location>
        <begin position="87"/>
        <end position="206"/>
    </location>
</feature>
<dbReference type="PANTHER" id="PTHR47234:SF2">
    <property type="entry name" value="TONB-DEPENDENT RECEPTOR"/>
    <property type="match status" value="1"/>
</dbReference>
<evidence type="ECO:0000256" key="9">
    <source>
        <dbReference type="SAM" id="SignalP"/>
    </source>
</evidence>
<evidence type="ECO:0000256" key="5">
    <source>
        <dbReference type="ARBA" id="ARBA00023136"/>
    </source>
</evidence>
<proteinExistence type="inferred from homology"/>
<accession>A0ABW0SUM8</accession>
<evidence type="ECO:0000256" key="4">
    <source>
        <dbReference type="ARBA" id="ARBA00022692"/>
    </source>
</evidence>
<comment type="subcellular location">
    <subcellularLocation>
        <location evidence="1 7">Cell outer membrane</location>
        <topology evidence="1 7">Multi-pass membrane protein</topology>
    </subcellularLocation>
</comment>
<evidence type="ECO:0000256" key="3">
    <source>
        <dbReference type="ARBA" id="ARBA00022452"/>
    </source>
</evidence>
<dbReference type="Gene3D" id="2.170.130.10">
    <property type="entry name" value="TonB-dependent receptor, plug domain"/>
    <property type="match status" value="1"/>
</dbReference>
<evidence type="ECO:0000256" key="2">
    <source>
        <dbReference type="ARBA" id="ARBA00022448"/>
    </source>
</evidence>
<keyword evidence="4 7" id="KW-0812">Transmembrane</keyword>
<name>A0ABW0SUM8_9GAMM</name>
<evidence type="ECO:0000256" key="1">
    <source>
        <dbReference type="ARBA" id="ARBA00004571"/>
    </source>
</evidence>
<keyword evidence="9" id="KW-0732">Signal</keyword>